<organism evidence="1 2">
    <name type="scientific">Celeribacter neptunius</name>
    <dbReference type="NCBI Taxonomy" id="588602"/>
    <lineage>
        <taxon>Bacteria</taxon>
        <taxon>Pseudomonadati</taxon>
        <taxon>Pseudomonadota</taxon>
        <taxon>Alphaproteobacteria</taxon>
        <taxon>Rhodobacterales</taxon>
        <taxon>Roseobacteraceae</taxon>
        <taxon>Celeribacter</taxon>
    </lineage>
</organism>
<name>A0A1I3VNA4_9RHOB</name>
<evidence type="ECO:0000313" key="2">
    <source>
        <dbReference type="Proteomes" id="UP000199630"/>
    </source>
</evidence>
<gene>
    <name evidence="1" type="ORF">SAMN04487991_3454</name>
</gene>
<dbReference type="OrthoDB" id="8480203at2"/>
<dbReference type="AlphaFoldDB" id="A0A1I3VNA4"/>
<keyword evidence="2" id="KW-1185">Reference proteome</keyword>
<proteinExistence type="predicted"/>
<dbReference type="RefSeq" id="WP_090061947.1">
    <property type="nucleotide sequence ID" value="NZ_FORH01000007.1"/>
</dbReference>
<dbReference type="STRING" id="588602.SAMN04487991_3454"/>
<reference evidence="2" key="1">
    <citation type="submission" date="2016-10" db="EMBL/GenBank/DDBJ databases">
        <authorList>
            <person name="Varghese N."/>
            <person name="Submissions S."/>
        </authorList>
    </citation>
    <scope>NUCLEOTIDE SEQUENCE [LARGE SCALE GENOMIC DNA]</scope>
    <source>
        <strain evidence="2">DSM 26471</strain>
    </source>
</reference>
<accession>A0A1I3VNA4</accession>
<dbReference type="EMBL" id="FORH01000007">
    <property type="protein sequence ID" value="SFJ96662.1"/>
    <property type="molecule type" value="Genomic_DNA"/>
</dbReference>
<evidence type="ECO:0000313" key="1">
    <source>
        <dbReference type="EMBL" id="SFJ96662.1"/>
    </source>
</evidence>
<dbReference type="Proteomes" id="UP000199630">
    <property type="component" value="Unassembled WGS sequence"/>
</dbReference>
<sequence>MAGRYTRHEDHPPLSERPEEIPAECYNCARLALIRGGGEEPLWLPLPGLLSLKLALMPEAWVVADWRRGQMPLIVWAEFRPAPDRGLHQPVPCALRNYTGAAERIFPSVCRIMQRQLRAHLTEPGREAQVLPLSARS</sequence>
<protein>
    <submittedName>
        <fullName evidence="1">Uncharacterized protein</fullName>
    </submittedName>
</protein>